<dbReference type="Proteomes" id="UP000002421">
    <property type="component" value="Segment"/>
</dbReference>
<evidence type="ECO:0000313" key="2">
    <source>
        <dbReference type="Proteomes" id="UP000002421"/>
    </source>
</evidence>
<protein>
    <submittedName>
        <fullName evidence="1">Virion structural protein</fullName>
    </submittedName>
</protein>
<reference evidence="1 2" key="1">
    <citation type="journal article" date="2008" name="Virology">
        <title>Characterization of Pseudomonas chlororaphis myovirus 201varphi2-1 via genomic sequencing, mass spectrometry, and electron microscopy.</title>
        <authorList>
            <person name="Thomas J.A."/>
            <person name="Rolando M.R."/>
            <person name="Carroll C.A."/>
            <person name="Shen P.S."/>
            <person name="Belnap D.M."/>
            <person name="Weintraub S.T."/>
            <person name="Serwer P."/>
            <person name="Hardies S.C."/>
        </authorList>
    </citation>
    <scope>NUCLEOTIDE SEQUENCE</scope>
</reference>
<dbReference type="OrthoDB" id="41245at10239"/>
<dbReference type="EMBL" id="EU197055">
    <property type="protein sequence ID" value="ABY63262.1"/>
    <property type="molecule type" value="Genomic_DNA"/>
</dbReference>
<organismHost>
    <name type="scientific">Pseudomonas chlororaphis</name>
    <dbReference type="NCBI Taxonomy" id="587753"/>
</organismHost>
<keyword evidence="2" id="KW-1185">Reference proteome</keyword>
<sequence>MRISVDNPYGLTGSEHIDGLYVYVSETKFDKDSLPEPYMNNTTSYSGYNLTFPIKDKPYWVMWAYRGRDNQIVYGPCIRLIDWSDKMIAIFSKNPYYLYGDANAGYISSSIIAAERPNIGAFEALAGTNIGWDNAASAPMWCTIDGVLYGSNTTPNKGMVTAVALYRNGYFARSGDLVDQYLPMTITLLGGAVTQGRTLTTPQVKYQTWVPTLDEFKAILGTFFLSGIPSTNPPISGWSLQPGKWYLTSTESSTGKFWAINDAGDTKEVGHSESLSVQMLYSFELL</sequence>
<name>B3FJU7_BP201</name>
<organism evidence="1 2">
    <name type="scientific">Pseudomonas phage 201phi2-1</name>
    <name type="common">Pseudomonas chlororaphis phage 201phi2-1</name>
    <dbReference type="NCBI Taxonomy" id="198110"/>
    <lineage>
        <taxon>Viruses</taxon>
        <taxon>Duplodnaviria</taxon>
        <taxon>Heunggongvirae</taxon>
        <taxon>Uroviricota</taxon>
        <taxon>Caudoviricetes</taxon>
        <taxon>Chimalliviridae</taxon>
        <taxon>Serwervirus</taxon>
        <taxon>Serwervirus 201phi21</taxon>
    </lineage>
</organism>
<dbReference type="KEGG" id="vg:6372364"/>
<proteinExistence type="predicted"/>
<dbReference type="RefSeq" id="YP_001957158.1">
    <property type="nucleotide sequence ID" value="NC_010821.1"/>
</dbReference>
<evidence type="ECO:0000313" key="1">
    <source>
        <dbReference type="EMBL" id="ABY63262.1"/>
    </source>
</evidence>
<gene>
    <name evidence="1" type="ORF">201phi2-1p439</name>
</gene>
<accession>B3FJU7</accession>